<dbReference type="STRING" id="649747.HMPREF0083_03835"/>
<organism evidence="1 2">
    <name type="scientific">Aneurinibacillus aneurinilyticus ATCC 12856</name>
    <dbReference type="NCBI Taxonomy" id="649747"/>
    <lineage>
        <taxon>Bacteria</taxon>
        <taxon>Bacillati</taxon>
        <taxon>Bacillota</taxon>
        <taxon>Bacilli</taxon>
        <taxon>Bacillales</taxon>
        <taxon>Paenibacillaceae</taxon>
        <taxon>Aneurinibacillus group</taxon>
        <taxon>Aneurinibacillus</taxon>
    </lineage>
</organism>
<evidence type="ECO:0000313" key="2">
    <source>
        <dbReference type="Proteomes" id="UP000016511"/>
    </source>
</evidence>
<dbReference type="Proteomes" id="UP000016511">
    <property type="component" value="Unassembled WGS sequence"/>
</dbReference>
<dbReference type="eggNOG" id="ENOG5033FFJ">
    <property type="taxonomic scope" value="Bacteria"/>
</dbReference>
<comment type="caution">
    <text evidence="1">The sequence shown here is derived from an EMBL/GenBank/DDBJ whole genome shotgun (WGS) entry which is preliminary data.</text>
</comment>
<sequence>MMDEKNLLDLFQIALQPINERLSGIEKRLGTLEHGQQEIEKRLGTLEHGQREIEKRLNTLEHGQQEIEKRLNTLEHGQQEIEKRLDTLEHGQQEIKNTLQLVKEQTACASELQSPIGDVQKQVDDLALDLKILKRAITNQ</sequence>
<accession>U1YBC3</accession>
<name>U1YBC3_ANEAE</name>
<reference evidence="1 2" key="1">
    <citation type="submission" date="2013-08" db="EMBL/GenBank/DDBJ databases">
        <authorList>
            <person name="Weinstock G."/>
            <person name="Sodergren E."/>
            <person name="Wylie T."/>
            <person name="Fulton L."/>
            <person name="Fulton R."/>
            <person name="Fronick C."/>
            <person name="O'Laughlin M."/>
            <person name="Godfrey J."/>
            <person name="Miner T."/>
            <person name="Herter B."/>
            <person name="Appelbaum E."/>
            <person name="Cordes M."/>
            <person name="Lek S."/>
            <person name="Wollam A."/>
            <person name="Pepin K.H."/>
            <person name="Palsikar V.B."/>
            <person name="Mitreva M."/>
            <person name="Wilson R.K."/>
        </authorList>
    </citation>
    <scope>NUCLEOTIDE SEQUENCE [LARGE SCALE GENOMIC DNA]</scope>
    <source>
        <strain evidence="1 2">ATCC 12856</strain>
    </source>
</reference>
<dbReference type="Gene3D" id="1.20.5.340">
    <property type="match status" value="1"/>
</dbReference>
<dbReference type="RefSeq" id="WP_021622871.1">
    <property type="nucleotide sequence ID" value="NZ_KE952838.1"/>
</dbReference>
<dbReference type="HOGENOM" id="CLU_1830961_0_0_9"/>
<dbReference type="PATRIC" id="fig|649747.3.peg.3485"/>
<evidence type="ECO:0008006" key="3">
    <source>
        <dbReference type="Google" id="ProtNLM"/>
    </source>
</evidence>
<dbReference type="EMBL" id="AWSJ01000229">
    <property type="protein sequence ID" value="ERI08106.1"/>
    <property type="molecule type" value="Genomic_DNA"/>
</dbReference>
<gene>
    <name evidence="1" type="ORF">HMPREF0083_03835</name>
</gene>
<evidence type="ECO:0000313" key="1">
    <source>
        <dbReference type="EMBL" id="ERI08106.1"/>
    </source>
</evidence>
<dbReference type="AlphaFoldDB" id="U1YBC3"/>
<proteinExistence type="predicted"/>
<protein>
    <recommendedName>
        <fullName evidence="3">Chromosome partition protein Smc</fullName>
    </recommendedName>
</protein>
<keyword evidence="2" id="KW-1185">Reference proteome</keyword>
<dbReference type="SUPFAM" id="SSF57997">
    <property type="entry name" value="Tropomyosin"/>
    <property type="match status" value="1"/>
</dbReference>
<dbReference type="GeneID" id="92841953"/>